<feature type="transmembrane region" description="Helical" evidence="1">
    <location>
        <begin position="414"/>
        <end position="438"/>
    </location>
</feature>
<organism evidence="2 3">
    <name type="scientific">Streptomyces ferrugineus</name>
    <dbReference type="NCBI Taxonomy" id="1413221"/>
    <lineage>
        <taxon>Bacteria</taxon>
        <taxon>Bacillati</taxon>
        <taxon>Actinomycetota</taxon>
        <taxon>Actinomycetes</taxon>
        <taxon>Kitasatosporales</taxon>
        <taxon>Streptomycetaceae</taxon>
        <taxon>Streptomyces</taxon>
    </lineage>
</organism>
<dbReference type="Proteomes" id="UP000594205">
    <property type="component" value="Chromosome"/>
</dbReference>
<feature type="transmembrane region" description="Helical" evidence="1">
    <location>
        <begin position="247"/>
        <end position="268"/>
    </location>
</feature>
<feature type="transmembrane region" description="Helical" evidence="1">
    <location>
        <begin position="114"/>
        <end position="136"/>
    </location>
</feature>
<feature type="transmembrane region" description="Helical" evidence="1">
    <location>
        <begin position="444"/>
        <end position="465"/>
    </location>
</feature>
<keyword evidence="1" id="KW-0812">Transmembrane</keyword>
<dbReference type="EMBL" id="CP063373">
    <property type="protein sequence ID" value="QOV35175.1"/>
    <property type="molecule type" value="Genomic_DNA"/>
</dbReference>
<keyword evidence="1" id="KW-0472">Membrane</keyword>
<gene>
    <name evidence="2" type="ORF">IM697_34660</name>
</gene>
<protein>
    <recommendedName>
        <fullName evidence="4">DUF3592 domain-containing protein</fullName>
    </recommendedName>
</protein>
<evidence type="ECO:0000313" key="2">
    <source>
        <dbReference type="EMBL" id="QOV35175.1"/>
    </source>
</evidence>
<keyword evidence="1" id="KW-1133">Transmembrane helix</keyword>
<sequence length="471" mass="51113">MNRETITPADFKATEKVGRWSARLGFLSGAVTFALWFFSSEPTLRRPAILVALACAMLSVVGIALHQRKLGGRQPFHAVAAAEFTGTTQDAERGWSNSELTPIPRRIPSRRQQLWRSFAGVVGVWSILVGLISMAWGSPQRPALVEQIHSAGAVFAKVQVAKVSDVRFHNPSRGKSYYTAKTVVELPDAKGGEPVPATVTTKSPDRLTSGDRVSVLYASTQPQLGAVAGDKDDLEDELRGAALPVRLVWLLLTGWGIGLCVIVVLGYIERGFRSFSRLRSSDSAIRGRILRVAQFHHTPSEPGKSASKSQSLVVETAVGNVHFLVSITERDMPDSMKGEQVWLCWDGRRGTGGMRFSPRVTPAVLISDQDWVMHGMLTVDEGRLLADGGIPVHKLSGEAEEGRKLRTWDPHSKWSLYVSPLTLGLLALIIAGAGLMTFDVSSGWRWTVGIAGPLASALLAGSYVMDTKPSQ</sequence>
<name>A0A7M2SHE1_9ACTN</name>
<proteinExistence type="predicted"/>
<evidence type="ECO:0000313" key="3">
    <source>
        <dbReference type="Proteomes" id="UP000594205"/>
    </source>
</evidence>
<keyword evidence="3" id="KW-1185">Reference proteome</keyword>
<feature type="transmembrane region" description="Helical" evidence="1">
    <location>
        <begin position="44"/>
        <end position="65"/>
    </location>
</feature>
<dbReference type="KEGG" id="sfeu:IM697_34660"/>
<accession>A0A7M2SHE1</accession>
<evidence type="ECO:0000256" key="1">
    <source>
        <dbReference type="SAM" id="Phobius"/>
    </source>
</evidence>
<reference evidence="2 3" key="1">
    <citation type="submission" date="2020-10" db="EMBL/GenBank/DDBJ databases">
        <title>Streptomyces ferrugineus complate genome analysis.</title>
        <authorList>
            <person name="Anwar N."/>
        </authorList>
    </citation>
    <scope>NUCLEOTIDE SEQUENCE [LARGE SCALE GENOMIC DNA]</scope>
    <source>
        <strain evidence="2 3">CCTCC AA2014009</strain>
    </source>
</reference>
<dbReference type="RefSeq" id="WP_194040034.1">
    <property type="nucleotide sequence ID" value="NZ_CP063373.1"/>
</dbReference>
<feature type="transmembrane region" description="Helical" evidence="1">
    <location>
        <begin position="20"/>
        <end position="38"/>
    </location>
</feature>
<dbReference type="AlphaFoldDB" id="A0A7M2SHE1"/>
<evidence type="ECO:0008006" key="4">
    <source>
        <dbReference type="Google" id="ProtNLM"/>
    </source>
</evidence>